<dbReference type="Proteomes" id="UP001194714">
    <property type="component" value="Unassembled WGS sequence"/>
</dbReference>
<name>A0ABS0B0U7_9BACT</name>
<evidence type="ECO:0000313" key="1">
    <source>
        <dbReference type="EMBL" id="MBF5059301.1"/>
    </source>
</evidence>
<evidence type="ECO:0000313" key="2">
    <source>
        <dbReference type="EMBL" id="MBF5060075.1"/>
    </source>
</evidence>
<gene>
    <name evidence="1" type="ORF">NEPTK9_000811</name>
    <name evidence="2" type="ORF">NEPTK9_001601</name>
</gene>
<evidence type="ECO:0008006" key="4">
    <source>
        <dbReference type="Google" id="ProtNLM"/>
    </source>
</evidence>
<keyword evidence="3" id="KW-1185">Reference proteome</keyword>
<comment type="caution">
    <text evidence="1">The sequence shown here is derived from an EMBL/GenBank/DDBJ whole genome shotgun (WGS) entry which is preliminary data.</text>
</comment>
<accession>A0ABS0B0U7</accession>
<protein>
    <recommendedName>
        <fullName evidence="4">Transposase</fullName>
    </recommendedName>
</protein>
<evidence type="ECO:0000313" key="3">
    <source>
        <dbReference type="Proteomes" id="UP001194714"/>
    </source>
</evidence>
<reference evidence="1 3" key="1">
    <citation type="submission" date="2020-01" db="EMBL/GenBank/DDBJ databases">
        <title>Draft genome sequence of Cand. Neptunochlamydia vexilliferae K9.</title>
        <authorList>
            <person name="Schulz F."/>
            <person name="Koestlbacher S."/>
            <person name="Wascher F."/>
            <person name="Pizzetti I."/>
            <person name="Horn M."/>
        </authorList>
    </citation>
    <scope>NUCLEOTIDE SEQUENCE [LARGE SCALE GENOMIC DNA]</scope>
    <source>
        <strain evidence="1 3">K9</strain>
    </source>
</reference>
<organism evidence="1 3">
    <name type="scientific">Candidatus Neptunichlamydia vexilliferae</name>
    <dbReference type="NCBI Taxonomy" id="1651774"/>
    <lineage>
        <taxon>Bacteria</taxon>
        <taxon>Pseudomonadati</taxon>
        <taxon>Chlamydiota</taxon>
        <taxon>Chlamydiia</taxon>
        <taxon>Parachlamydiales</taxon>
        <taxon>Simkaniaceae</taxon>
        <taxon>Candidatus Neptunichlamydia</taxon>
    </lineage>
</organism>
<proteinExistence type="predicted"/>
<dbReference type="EMBL" id="JAAEJV010000016">
    <property type="protein sequence ID" value="MBF5059301.1"/>
    <property type="molecule type" value="Genomic_DNA"/>
</dbReference>
<dbReference type="EMBL" id="JAAEJV010000071">
    <property type="protein sequence ID" value="MBF5060075.1"/>
    <property type="molecule type" value="Genomic_DNA"/>
</dbReference>
<feature type="non-terminal residue" evidence="1">
    <location>
        <position position="228"/>
    </location>
</feature>
<sequence>MSRRLIEKSTLSAKGLLANAKDQFKKIAEPLVGNQGKAREISIADCCMSALAMFKLKFPSLLQFDSQKEEKPIKANIKNLFKVSRVPCDTYMRERLDDINPRDLRSPFKSIFAKLQRGKVLEKYKFLNGKLLMLNDGTGYFSSSKIHCDNCCTKNHKNGSVTYYHQFLGSVIAHPDKKEVIPLCPEPIMKEDGSSKNDCERNASERFLLDFRKEHPHLPVILVEDALA</sequence>